<dbReference type="Pfam" id="PF00106">
    <property type="entry name" value="adh_short"/>
    <property type="match status" value="1"/>
</dbReference>
<keyword evidence="2" id="KW-0560">Oxidoreductase</keyword>
<dbReference type="InterPro" id="IPR036291">
    <property type="entry name" value="NAD(P)-bd_dom_sf"/>
</dbReference>
<dbReference type="NCBIfam" id="NF005672">
    <property type="entry name" value="PRK07454.1"/>
    <property type="match status" value="1"/>
</dbReference>
<dbReference type="SUPFAM" id="SSF51735">
    <property type="entry name" value="NAD(P)-binding Rossmann-fold domains"/>
    <property type="match status" value="1"/>
</dbReference>
<proteinExistence type="inferred from homology"/>
<dbReference type="AlphaFoldDB" id="A0A928ZTD8"/>
<evidence type="ECO:0000313" key="4">
    <source>
        <dbReference type="EMBL" id="MBE9065159.1"/>
    </source>
</evidence>
<evidence type="ECO:0000313" key="5">
    <source>
        <dbReference type="Proteomes" id="UP000615026"/>
    </source>
</evidence>
<comment type="similarity">
    <text evidence="1 3">Belongs to the short-chain dehydrogenases/reductases (SDR) family.</text>
</comment>
<dbReference type="Proteomes" id="UP000615026">
    <property type="component" value="Unassembled WGS sequence"/>
</dbReference>
<dbReference type="PANTHER" id="PTHR44196">
    <property type="entry name" value="DEHYDROGENASE/REDUCTASE SDR FAMILY MEMBER 7B"/>
    <property type="match status" value="1"/>
</dbReference>
<reference evidence="4" key="1">
    <citation type="submission" date="2020-10" db="EMBL/GenBank/DDBJ databases">
        <authorList>
            <person name="Castelo-Branco R."/>
            <person name="Eusebio N."/>
            <person name="Adriana R."/>
            <person name="Vieira A."/>
            <person name="Brugerolle De Fraissinette N."/>
            <person name="Rezende De Castro R."/>
            <person name="Schneider M.P."/>
            <person name="Vasconcelos V."/>
            <person name="Leao P.N."/>
        </authorList>
    </citation>
    <scope>NUCLEOTIDE SEQUENCE</scope>
    <source>
        <strain evidence="4">LEGE 11479</strain>
    </source>
</reference>
<keyword evidence="5" id="KW-1185">Reference proteome</keyword>
<dbReference type="InterPro" id="IPR002347">
    <property type="entry name" value="SDR_fam"/>
</dbReference>
<dbReference type="FunFam" id="3.40.50.720:FF:000047">
    <property type="entry name" value="NADP-dependent L-serine/L-allo-threonine dehydrogenase"/>
    <property type="match status" value="1"/>
</dbReference>
<evidence type="ECO:0000256" key="1">
    <source>
        <dbReference type="ARBA" id="ARBA00006484"/>
    </source>
</evidence>
<organism evidence="4 5">
    <name type="scientific">Leptolyngbya cf. ectocarpi LEGE 11479</name>
    <dbReference type="NCBI Taxonomy" id="1828722"/>
    <lineage>
        <taxon>Bacteria</taxon>
        <taxon>Bacillati</taxon>
        <taxon>Cyanobacteriota</taxon>
        <taxon>Cyanophyceae</taxon>
        <taxon>Leptolyngbyales</taxon>
        <taxon>Leptolyngbyaceae</taxon>
        <taxon>Leptolyngbya group</taxon>
        <taxon>Leptolyngbya</taxon>
    </lineage>
</organism>
<dbReference type="PIRSF" id="PIRSF000126">
    <property type="entry name" value="11-beta-HSD1"/>
    <property type="match status" value="1"/>
</dbReference>
<protein>
    <submittedName>
        <fullName evidence="4">SDR family oxidoreductase</fullName>
    </submittedName>
</protein>
<dbReference type="PRINTS" id="PR00081">
    <property type="entry name" value="GDHRDH"/>
</dbReference>
<dbReference type="PANTHER" id="PTHR44196:SF1">
    <property type="entry name" value="DEHYDROGENASE_REDUCTASE SDR FAMILY MEMBER 7B"/>
    <property type="match status" value="1"/>
</dbReference>
<evidence type="ECO:0000256" key="3">
    <source>
        <dbReference type="RuleBase" id="RU000363"/>
    </source>
</evidence>
<evidence type="ECO:0000256" key="2">
    <source>
        <dbReference type="ARBA" id="ARBA00023002"/>
    </source>
</evidence>
<dbReference type="RefSeq" id="WP_193989877.1">
    <property type="nucleotide sequence ID" value="NZ_JADEXP010000002.1"/>
</dbReference>
<dbReference type="CDD" id="cd05233">
    <property type="entry name" value="SDR_c"/>
    <property type="match status" value="1"/>
</dbReference>
<dbReference type="PROSITE" id="PS00061">
    <property type="entry name" value="ADH_SHORT"/>
    <property type="match status" value="1"/>
</dbReference>
<gene>
    <name evidence="4" type="ORF">IQ260_00650</name>
</gene>
<dbReference type="InterPro" id="IPR020904">
    <property type="entry name" value="Sc_DH/Rdtase_CS"/>
</dbReference>
<dbReference type="GO" id="GO:0016020">
    <property type="term" value="C:membrane"/>
    <property type="evidence" value="ECO:0007669"/>
    <property type="project" value="TreeGrafter"/>
</dbReference>
<name>A0A928ZTD8_LEPEC</name>
<dbReference type="Gene3D" id="3.40.50.720">
    <property type="entry name" value="NAD(P)-binding Rossmann-like Domain"/>
    <property type="match status" value="1"/>
</dbReference>
<dbReference type="EMBL" id="JADEXP010000002">
    <property type="protein sequence ID" value="MBE9065159.1"/>
    <property type="molecule type" value="Genomic_DNA"/>
</dbReference>
<sequence length="242" mass="25417">MNTVLNRRALITGASTGIGRATALAFAKAGFDVVLVSRSADKLQALVDEIVATSAVQAQSFPMDLGVIEQVKPQIESILETVGPVDVLVNNAGMGYTGALNQMPLADWCQILNLNVTSVFQCIQAILPGMRQCSSGMIINVASIAARQAFPEWGAYGISKAAVVALSKAISVEEREHGIRVVTILPGAVNTPLWDTDTVQSDFDRSGMLTPELVANAILQTALLPDGAVVEELTIMPSGGAL</sequence>
<accession>A0A928ZTD8</accession>
<dbReference type="GO" id="GO:0016616">
    <property type="term" value="F:oxidoreductase activity, acting on the CH-OH group of donors, NAD or NADP as acceptor"/>
    <property type="evidence" value="ECO:0007669"/>
    <property type="project" value="UniProtKB-ARBA"/>
</dbReference>
<dbReference type="PRINTS" id="PR00080">
    <property type="entry name" value="SDRFAMILY"/>
</dbReference>
<comment type="caution">
    <text evidence="4">The sequence shown here is derived from an EMBL/GenBank/DDBJ whole genome shotgun (WGS) entry which is preliminary data.</text>
</comment>